<dbReference type="VEuPathDB" id="FungiDB:FUN_001836"/>
<reference evidence="3 4" key="1">
    <citation type="submission" date="2015-10" db="EMBL/GenBank/DDBJ databases">
        <title>Genome analyses suggest a sexual origin of heterokaryosis in a supposedly ancient asexual fungus.</title>
        <authorList>
            <person name="Ropars J."/>
            <person name="Sedzielewska K."/>
            <person name="Noel J."/>
            <person name="Charron P."/>
            <person name="Farinelli L."/>
            <person name="Marton T."/>
            <person name="Kruger M."/>
            <person name="Pelin A."/>
            <person name="Brachmann A."/>
            <person name="Corradi N."/>
        </authorList>
    </citation>
    <scope>NUCLEOTIDE SEQUENCE [LARGE SCALE GENOMIC DNA]</scope>
    <source>
        <strain evidence="3 4">A4</strain>
    </source>
</reference>
<feature type="region of interest" description="Disordered" evidence="1">
    <location>
        <begin position="351"/>
        <end position="373"/>
    </location>
</feature>
<comment type="caution">
    <text evidence="3">The sequence shown here is derived from an EMBL/GenBank/DDBJ whole genome shotgun (WGS) entry which is preliminary data.</text>
</comment>
<proteinExistence type="predicted"/>
<evidence type="ECO:0000256" key="2">
    <source>
        <dbReference type="SAM" id="Phobius"/>
    </source>
</evidence>
<keyword evidence="4" id="KW-1185">Reference proteome</keyword>
<keyword evidence="2" id="KW-0472">Membrane</keyword>
<dbReference type="EMBL" id="LLXI01000020">
    <property type="protein sequence ID" value="PKY38191.1"/>
    <property type="molecule type" value="Genomic_DNA"/>
</dbReference>
<dbReference type="SUPFAM" id="SSF50965">
    <property type="entry name" value="Galactose oxidase, central domain"/>
    <property type="match status" value="1"/>
</dbReference>
<protein>
    <submittedName>
        <fullName evidence="3">Galactose oxidase</fullName>
    </submittedName>
</protein>
<keyword evidence="2" id="KW-1133">Transmembrane helix</keyword>
<dbReference type="PANTHER" id="PTHR23244">
    <property type="entry name" value="KELCH REPEAT DOMAIN"/>
    <property type="match status" value="1"/>
</dbReference>
<feature type="transmembrane region" description="Helical" evidence="2">
    <location>
        <begin position="197"/>
        <end position="217"/>
    </location>
</feature>
<feature type="compositionally biased region" description="Low complexity" evidence="1">
    <location>
        <begin position="352"/>
        <end position="373"/>
    </location>
</feature>
<evidence type="ECO:0000313" key="3">
    <source>
        <dbReference type="EMBL" id="PKY38191.1"/>
    </source>
</evidence>
<evidence type="ECO:0000313" key="4">
    <source>
        <dbReference type="Proteomes" id="UP000234323"/>
    </source>
</evidence>
<dbReference type="Gene3D" id="2.120.10.80">
    <property type="entry name" value="Kelch-type beta propeller"/>
    <property type="match status" value="2"/>
</dbReference>
<name>A0A2I1FV01_9GLOM</name>
<dbReference type="AlphaFoldDB" id="A0A2I1FV01"/>
<dbReference type="VEuPathDB" id="FungiDB:RhiirA1_458176"/>
<sequence length="414" mass="45300">MIPSYLSFNVLYFVIVVLNHLLFEVESFTPLGRLAHTSVLVENKLYFLGGVINDPLKASNGLFYLDVSKQFDVSTPPWVDPTITIPFGSSYATVAMRNINNKPTIYLIGGFNAPLLSTLDLNTSKWSKPFFKDEPLTRSGMKSVIDDTGKIYIYGGIHYSSPTYGIQYLDEMLILDTVGLSWSDGFTMNSPKDRFDFTATFLPNGIIVYIGGIIVAISGNKEVDIGEIKLYNTNLSIWTTELIFCKAPDGKVIVYGGVKSVGEIRQQVVPDLAVLNTNIKPFEWTVPSVSSGVKVPSLAYHTANLVGDYMIVAFGNITQKNSGPLENKNPNIYVMDIKSYTWVNTLNPPKLGSSSSSTTGSTSSSTTSKPGPMTIAGTTGGIATLIIIISVSYLLYRKKRTIIYAPQAKHAINC</sequence>
<dbReference type="InterPro" id="IPR011043">
    <property type="entry name" value="Gal_Oxase/kelch_b-propeller"/>
</dbReference>
<dbReference type="SUPFAM" id="SSF117281">
    <property type="entry name" value="Kelch motif"/>
    <property type="match status" value="1"/>
</dbReference>
<feature type="transmembrane region" description="Helical" evidence="2">
    <location>
        <begin position="373"/>
        <end position="396"/>
    </location>
</feature>
<dbReference type="Proteomes" id="UP000234323">
    <property type="component" value="Unassembled WGS sequence"/>
</dbReference>
<evidence type="ECO:0000256" key="1">
    <source>
        <dbReference type="SAM" id="MobiDB-lite"/>
    </source>
</evidence>
<dbReference type="VEuPathDB" id="FungiDB:RhiirFUN_005425"/>
<keyword evidence="2" id="KW-0812">Transmembrane</keyword>
<feature type="transmembrane region" description="Helical" evidence="2">
    <location>
        <begin position="6"/>
        <end position="23"/>
    </location>
</feature>
<dbReference type="InterPro" id="IPR015915">
    <property type="entry name" value="Kelch-typ_b-propeller"/>
</dbReference>
<gene>
    <name evidence="3" type="ORF">RhiirA4_505709</name>
</gene>
<dbReference type="Pfam" id="PF24681">
    <property type="entry name" value="Kelch_KLHDC2_KLHL20_DRC7"/>
    <property type="match status" value="1"/>
</dbReference>
<organism evidence="3 4">
    <name type="scientific">Rhizophagus irregularis</name>
    <dbReference type="NCBI Taxonomy" id="588596"/>
    <lineage>
        <taxon>Eukaryota</taxon>
        <taxon>Fungi</taxon>
        <taxon>Fungi incertae sedis</taxon>
        <taxon>Mucoromycota</taxon>
        <taxon>Glomeromycotina</taxon>
        <taxon>Glomeromycetes</taxon>
        <taxon>Glomerales</taxon>
        <taxon>Glomeraceae</taxon>
        <taxon>Rhizophagus</taxon>
    </lineage>
</organism>
<accession>A0A2I1FV01</accession>